<evidence type="ECO:0000256" key="1">
    <source>
        <dbReference type="SAM" id="Phobius"/>
    </source>
</evidence>
<dbReference type="RefSeq" id="WP_057820085.1">
    <property type="nucleotide sequence ID" value="NZ_AZEC01000005.1"/>
</dbReference>
<dbReference type="PATRIC" id="fig|1423792.3.peg.2675"/>
<keyword evidence="2" id="KW-0378">Hydrolase</keyword>
<dbReference type="Pfam" id="PF06028">
    <property type="entry name" value="DUF915"/>
    <property type="match status" value="1"/>
</dbReference>
<keyword evidence="1" id="KW-0812">Transmembrane</keyword>
<name>A0A0R1N6J3_9LACO</name>
<reference evidence="2 3" key="1">
    <citation type="journal article" date="2015" name="Genome Announc.">
        <title>Expanding the biotechnology potential of lactobacilli through comparative genomics of 213 strains and associated genera.</title>
        <authorList>
            <person name="Sun Z."/>
            <person name="Harris H.M."/>
            <person name="McCann A."/>
            <person name="Guo C."/>
            <person name="Argimon S."/>
            <person name="Zhang W."/>
            <person name="Yang X."/>
            <person name="Jeffery I.B."/>
            <person name="Cooney J.C."/>
            <person name="Kagawa T.F."/>
            <person name="Liu W."/>
            <person name="Song Y."/>
            <person name="Salvetti E."/>
            <person name="Wrobel A."/>
            <person name="Rasinkangas P."/>
            <person name="Parkhill J."/>
            <person name="Rea M.C."/>
            <person name="O'Sullivan O."/>
            <person name="Ritari J."/>
            <person name="Douillard F.P."/>
            <person name="Paul Ross R."/>
            <person name="Yang R."/>
            <person name="Briner A.E."/>
            <person name="Felis G.E."/>
            <person name="de Vos W.M."/>
            <person name="Barrangou R."/>
            <person name="Klaenhammer T.R."/>
            <person name="Caufield P.W."/>
            <person name="Cui Y."/>
            <person name="Zhang H."/>
            <person name="O'Toole P.W."/>
        </authorList>
    </citation>
    <scope>NUCLEOTIDE SEQUENCE [LARGE SCALE GENOMIC DNA]</scope>
    <source>
        <strain evidence="2 3">DSM 12744</strain>
    </source>
</reference>
<proteinExistence type="predicted"/>
<keyword evidence="1" id="KW-0472">Membrane</keyword>
<organism evidence="2 3">
    <name type="scientific">Schleiferilactobacillus perolens DSM 12744</name>
    <dbReference type="NCBI Taxonomy" id="1423792"/>
    <lineage>
        <taxon>Bacteria</taxon>
        <taxon>Bacillati</taxon>
        <taxon>Bacillota</taxon>
        <taxon>Bacilli</taxon>
        <taxon>Lactobacillales</taxon>
        <taxon>Lactobacillaceae</taxon>
        <taxon>Schleiferilactobacillus</taxon>
    </lineage>
</organism>
<dbReference type="InterPro" id="IPR029058">
    <property type="entry name" value="AB_hydrolase_fold"/>
</dbReference>
<dbReference type="Gene3D" id="3.40.50.1820">
    <property type="entry name" value="alpha/beta hydrolase"/>
    <property type="match status" value="1"/>
</dbReference>
<comment type="caution">
    <text evidence="2">The sequence shown here is derived from an EMBL/GenBank/DDBJ whole genome shotgun (WGS) entry which is preliminary data.</text>
</comment>
<evidence type="ECO:0000313" key="3">
    <source>
        <dbReference type="Proteomes" id="UP000051330"/>
    </source>
</evidence>
<dbReference type="Proteomes" id="UP000051330">
    <property type="component" value="Unassembled WGS sequence"/>
</dbReference>
<keyword evidence="3" id="KW-1185">Reference proteome</keyword>
<dbReference type="AlphaFoldDB" id="A0A0R1N6J3"/>
<sequence>MRKNKWLWLVIGIVLVLIGGIWFTTTRVTNTPQANPKNVGDYHTPTLFVHGFGGGYGSEKDMIDDLSKHAGFRQVLRFDVDNNDHAQVSGNWPVNVRYPLIAIVFKSGRPDSTALVKILENLKKEYGIKNFNAVGHSAGSMAWANWAVTDAANTKEPTLRKLITIAGPFNGFPGMDKAAAQATLDKDGKPSYISSRYEPLLENRQHFPTTAAVLNLYGDMGDGSDSRVPVVSARALRYIVEPRAKSYTERVIKNNLSQHSKLHEHNPLVNRYLYEFLTVGKITN</sequence>
<dbReference type="InterPro" id="IPR010315">
    <property type="entry name" value="DUF915_hydro-like"/>
</dbReference>
<keyword evidence="1" id="KW-1133">Transmembrane helix</keyword>
<dbReference type="OrthoDB" id="503948at2"/>
<dbReference type="GO" id="GO:0016787">
    <property type="term" value="F:hydrolase activity"/>
    <property type="evidence" value="ECO:0007669"/>
    <property type="project" value="UniProtKB-KW"/>
</dbReference>
<accession>A0A0R1N6J3</accession>
<feature type="transmembrane region" description="Helical" evidence="1">
    <location>
        <begin position="7"/>
        <end position="25"/>
    </location>
</feature>
<gene>
    <name evidence="2" type="ORF">FD09_GL002625</name>
</gene>
<dbReference type="EMBL" id="AZEC01000005">
    <property type="protein sequence ID" value="KRL13082.1"/>
    <property type="molecule type" value="Genomic_DNA"/>
</dbReference>
<dbReference type="STRING" id="1423792.FD09_GL002625"/>
<protein>
    <submittedName>
        <fullName evidence="2">Alpha beta hydrolase superfamily protein</fullName>
    </submittedName>
</protein>
<dbReference type="SUPFAM" id="SSF53474">
    <property type="entry name" value="alpha/beta-Hydrolases"/>
    <property type="match status" value="1"/>
</dbReference>
<evidence type="ECO:0000313" key="2">
    <source>
        <dbReference type="EMBL" id="KRL13082.1"/>
    </source>
</evidence>